<keyword evidence="2" id="KW-1185">Reference proteome</keyword>
<evidence type="ECO:0000313" key="2">
    <source>
        <dbReference type="Proteomes" id="UP001219525"/>
    </source>
</evidence>
<dbReference type="AlphaFoldDB" id="A0AAD6VF94"/>
<name>A0AAD6VF94_9AGAR</name>
<organism evidence="1 2">
    <name type="scientific">Mycena pura</name>
    <dbReference type="NCBI Taxonomy" id="153505"/>
    <lineage>
        <taxon>Eukaryota</taxon>
        <taxon>Fungi</taxon>
        <taxon>Dikarya</taxon>
        <taxon>Basidiomycota</taxon>
        <taxon>Agaricomycotina</taxon>
        <taxon>Agaricomycetes</taxon>
        <taxon>Agaricomycetidae</taxon>
        <taxon>Agaricales</taxon>
        <taxon>Marasmiineae</taxon>
        <taxon>Mycenaceae</taxon>
        <taxon>Mycena</taxon>
    </lineage>
</organism>
<evidence type="ECO:0000313" key="1">
    <source>
        <dbReference type="EMBL" id="KAJ7211252.1"/>
    </source>
</evidence>
<gene>
    <name evidence="1" type="ORF">GGX14DRAFT_624029</name>
</gene>
<dbReference type="Proteomes" id="UP001219525">
    <property type="component" value="Unassembled WGS sequence"/>
</dbReference>
<reference evidence="1" key="1">
    <citation type="submission" date="2023-03" db="EMBL/GenBank/DDBJ databases">
        <title>Massive genome expansion in bonnet fungi (Mycena s.s.) driven by repeated elements and novel gene families across ecological guilds.</title>
        <authorList>
            <consortium name="Lawrence Berkeley National Laboratory"/>
            <person name="Harder C.B."/>
            <person name="Miyauchi S."/>
            <person name="Viragh M."/>
            <person name="Kuo A."/>
            <person name="Thoen E."/>
            <person name="Andreopoulos B."/>
            <person name="Lu D."/>
            <person name="Skrede I."/>
            <person name="Drula E."/>
            <person name="Henrissat B."/>
            <person name="Morin E."/>
            <person name="Kohler A."/>
            <person name="Barry K."/>
            <person name="LaButti K."/>
            <person name="Morin E."/>
            <person name="Salamov A."/>
            <person name="Lipzen A."/>
            <person name="Mereny Z."/>
            <person name="Hegedus B."/>
            <person name="Baldrian P."/>
            <person name="Stursova M."/>
            <person name="Weitz H."/>
            <person name="Taylor A."/>
            <person name="Grigoriev I.V."/>
            <person name="Nagy L.G."/>
            <person name="Martin F."/>
            <person name="Kauserud H."/>
        </authorList>
    </citation>
    <scope>NUCLEOTIDE SEQUENCE</scope>
    <source>
        <strain evidence="1">9144</strain>
    </source>
</reference>
<accession>A0AAD6VF94</accession>
<comment type="caution">
    <text evidence="1">The sequence shown here is derived from an EMBL/GenBank/DDBJ whole genome shotgun (WGS) entry which is preliminary data.</text>
</comment>
<dbReference type="EMBL" id="JARJCW010000026">
    <property type="protein sequence ID" value="KAJ7211252.1"/>
    <property type="molecule type" value="Genomic_DNA"/>
</dbReference>
<protein>
    <submittedName>
        <fullName evidence="1">Uncharacterized protein</fullName>
    </submittedName>
</protein>
<sequence length="446" mass="50640">MLAVVSFSTSPITPDLTFGEFCRVLQGGGGQMQNDQKATQVLNNTVHATREPSRETASRLQSGDIDSDFQIPIEIFDSIKTGRSDIRVDLPIESSRKSDDVQSRKTAPVFIKNVTDLLETHDVVTANNAAPPSAARHCIFLLTRATDGAELVAGRVRTRRPWENLKRSTKRYNSAGAMAIDIVGSLVVLHATEDHRRSNIIEKQLIIIKRLEICASAPIYWHSHIDQTLLPVLSLLVTGTRVWVAETTTYAGPQQGLEPTLHAGVNSLIVTQQLQTFDSETLAWNEPRPTKCIKPRPRHSSSAISPKSRWGVQLSYPWLHKNWYQDPTLPEPWSTDWEDWAMLESWFIKTVDGKRGIDCFRDTWALPGPIEPVAYVTDERLYLLFYAGGRHYYWADAHLNMHRKVFASHKDFMRYVVRGPGWSHMPDIEIPMRSSMDWWGKYSMFA</sequence>
<proteinExistence type="predicted"/>